<dbReference type="Pfam" id="PF04341">
    <property type="entry name" value="DUF485"/>
    <property type="match status" value="1"/>
</dbReference>
<comment type="caution">
    <text evidence="2">The sequence shown here is derived from an EMBL/GenBank/DDBJ whole genome shotgun (WGS) entry which is preliminary data.</text>
</comment>
<dbReference type="AlphaFoldDB" id="A0A1J5R0Q5"/>
<keyword evidence="1" id="KW-0472">Membrane</keyword>
<evidence type="ECO:0000313" key="2">
    <source>
        <dbReference type="EMBL" id="OIQ85540.1"/>
    </source>
</evidence>
<protein>
    <submittedName>
        <fullName evidence="2">Inner membrane protein YjcH</fullName>
    </submittedName>
</protein>
<evidence type="ECO:0000256" key="1">
    <source>
        <dbReference type="SAM" id="Phobius"/>
    </source>
</evidence>
<reference evidence="2" key="1">
    <citation type="submission" date="2016-10" db="EMBL/GenBank/DDBJ databases">
        <title>Sequence of Gallionella enrichment culture.</title>
        <authorList>
            <person name="Poehlein A."/>
            <person name="Muehling M."/>
            <person name="Daniel R."/>
        </authorList>
    </citation>
    <scope>NUCLEOTIDE SEQUENCE</scope>
</reference>
<dbReference type="PANTHER" id="PTHR38598">
    <property type="entry name" value="INNER MEMBRANE PROTEIN YJCH"/>
    <property type="match status" value="1"/>
</dbReference>
<dbReference type="GO" id="GO:0005886">
    <property type="term" value="C:plasma membrane"/>
    <property type="evidence" value="ECO:0007669"/>
    <property type="project" value="TreeGrafter"/>
</dbReference>
<organism evidence="2">
    <name type="scientific">mine drainage metagenome</name>
    <dbReference type="NCBI Taxonomy" id="410659"/>
    <lineage>
        <taxon>unclassified sequences</taxon>
        <taxon>metagenomes</taxon>
        <taxon>ecological metagenomes</taxon>
    </lineage>
</organism>
<dbReference type="EMBL" id="MLJW01000537">
    <property type="protein sequence ID" value="OIQ85540.1"/>
    <property type="molecule type" value="Genomic_DNA"/>
</dbReference>
<sequence length="102" mass="10930">MIDGLPRRIGRNPKYAELVRRRARFAWGLAALVAAAYLAFIGLAAWAPALLARPLLPGGSLSLGLGLGVGVILWSVALTGIYVRRANAVFDPLIHALIEESR</sequence>
<gene>
    <name evidence="2" type="primary">yjcH_4</name>
    <name evidence="2" type="ORF">GALL_326240</name>
</gene>
<keyword evidence="1" id="KW-0812">Transmembrane</keyword>
<proteinExistence type="predicted"/>
<feature type="transmembrane region" description="Helical" evidence="1">
    <location>
        <begin position="61"/>
        <end position="83"/>
    </location>
</feature>
<dbReference type="InterPro" id="IPR007436">
    <property type="entry name" value="DUF485"/>
</dbReference>
<feature type="transmembrane region" description="Helical" evidence="1">
    <location>
        <begin position="25"/>
        <end position="49"/>
    </location>
</feature>
<dbReference type="InterPro" id="IPR052959">
    <property type="entry name" value="Inner_membrane_assoc"/>
</dbReference>
<dbReference type="PANTHER" id="PTHR38598:SF1">
    <property type="entry name" value="INNER MEMBRANE PROTEIN YJCH"/>
    <property type="match status" value="1"/>
</dbReference>
<accession>A0A1J5R0Q5</accession>
<name>A0A1J5R0Q5_9ZZZZ</name>
<keyword evidence="1" id="KW-1133">Transmembrane helix</keyword>